<dbReference type="Proteomes" id="UP000187134">
    <property type="component" value="Unassembled WGS sequence"/>
</dbReference>
<organism evidence="1 2">
    <name type="scientific">Paenibacillus amylolyticus</name>
    <dbReference type="NCBI Taxonomy" id="1451"/>
    <lineage>
        <taxon>Bacteria</taxon>
        <taxon>Bacillati</taxon>
        <taxon>Bacillota</taxon>
        <taxon>Bacilli</taxon>
        <taxon>Bacillales</taxon>
        <taxon>Paenibacillaceae</taxon>
        <taxon>Paenibacillus</taxon>
    </lineage>
</organism>
<evidence type="ECO:0000313" key="2">
    <source>
        <dbReference type="Proteomes" id="UP000187134"/>
    </source>
</evidence>
<sequence>MMSDEGRMSYGSGDMLVVKYRTAMVSLSGCSSPFSESFNAAGSRLSSDRMKELREQYPLSTGVPATINMREVSFREVMAFGDSVVVAEVMNVLPSFRVELRTEPGTPERKMADKDRANGMTPYQPEFISYGVKVHEVVTGDDVAEDTFLFYNADFAGVEPELKPGMKIIAVVKKGTAEEQLGGYSFTRYGTYYIVDGEYVLAAYEGESEELRDFTEQTNGIQLDAFMDKIKNLPQG</sequence>
<accession>A0A1R1BVB6</accession>
<reference evidence="1 2" key="1">
    <citation type="submission" date="2016-11" db="EMBL/GenBank/DDBJ databases">
        <title>Paenibacillus species isolates.</title>
        <authorList>
            <person name="Beno S.M."/>
        </authorList>
    </citation>
    <scope>NUCLEOTIDE SEQUENCE [LARGE SCALE GENOMIC DNA]</scope>
    <source>
        <strain evidence="1 2">FSL H8-0246</strain>
    </source>
</reference>
<gene>
    <name evidence="1" type="ORF">BK131_14235</name>
</gene>
<dbReference type="AlphaFoldDB" id="A0A1R1BVB6"/>
<dbReference type="EMBL" id="MRTJ01000004">
    <property type="protein sequence ID" value="OMF13816.1"/>
    <property type="molecule type" value="Genomic_DNA"/>
</dbReference>
<protein>
    <submittedName>
        <fullName evidence="1">Uncharacterized protein</fullName>
    </submittedName>
</protein>
<proteinExistence type="predicted"/>
<evidence type="ECO:0000313" key="1">
    <source>
        <dbReference type="EMBL" id="OMF13816.1"/>
    </source>
</evidence>
<comment type="caution">
    <text evidence="1">The sequence shown here is derived from an EMBL/GenBank/DDBJ whole genome shotgun (WGS) entry which is preliminary data.</text>
</comment>
<name>A0A1R1BVB6_PAEAM</name>